<dbReference type="Proteomes" id="UP000885779">
    <property type="component" value="Unassembled WGS sequence"/>
</dbReference>
<keyword evidence="2" id="KW-0812">Transmembrane</keyword>
<accession>A0A7V4WTD7</accession>
<keyword evidence="3" id="KW-0677">Repeat</keyword>
<evidence type="ECO:0000313" key="10">
    <source>
        <dbReference type="EMBL" id="HGY54169.1"/>
    </source>
</evidence>
<dbReference type="InterPro" id="IPR002126">
    <property type="entry name" value="Cadherin-like_dom"/>
</dbReference>
<feature type="domain" description="Cadherin" evidence="9">
    <location>
        <begin position="207"/>
        <end position="301"/>
    </location>
</feature>
<feature type="domain" description="Cadherin" evidence="9">
    <location>
        <begin position="26"/>
        <end position="112"/>
    </location>
</feature>
<proteinExistence type="predicted"/>
<evidence type="ECO:0000256" key="5">
    <source>
        <dbReference type="ARBA" id="ARBA00022889"/>
    </source>
</evidence>
<evidence type="ECO:0000256" key="6">
    <source>
        <dbReference type="ARBA" id="ARBA00022989"/>
    </source>
</evidence>
<keyword evidence="5" id="KW-0130">Cell adhesion</keyword>
<evidence type="ECO:0000256" key="4">
    <source>
        <dbReference type="ARBA" id="ARBA00022837"/>
    </source>
</evidence>
<evidence type="ECO:0000256" key="3">
    <source>
        <dbReference type="ARBA" id="ARBA00022737"/>
    </source>
</evidence>
<organism evidence="10">
    <name type="scientific">Caldithrix abyssi</name>
    <dbReference type="NCBI Taxonomy" id="187145"/>
    <lineage>
        <taxon>Bacteria</taxon>
        <taxon>Pseudomonadati</taxon>
        <taxon>Calditrichota</taxon>
        <taxon>Calditrichia</taxon>
        <taxon>Calditrichales</taxon>
        <taxon>Calditrichaceae</taxon>
        <taxon>Caldithrix</taxon>
    </lineage>
</organism>
<dbReference type="SMART" id="SM00736">
    <property type="entry name" value="CADG"/>
    <property type="match status" value="3"/>
</dbReference>
<evidence type="ECO:0000256" key="8">
    <source>
        <dbReference type="SAM" id="MobiDB-lite"/>
    </source>
</evidence>
<dbReference type="InterPro" id="IPR022409">
    <property type="entry name" value="PKD/Chitinase_dom"/>
</dbReference>
<feature type="region of interest" description="Disordered" evidence="8">
    <location>
        <begin position="431"/>
        <end position="488"/>
    </location>
</feature>
<dbReference type="CDD" id="cd11304">
    <property type="entry name" value="Cadherin_repeat"/>
    <property type="match status" value="2"/>
</dbReference>
<evidence type="ECO:0000256" key="2">
    <source>
        <dbReference type="ARBA" id="ARBA00022692"/>
    </source>
</evidence>
<keyword evidence="6" id="KW-1133">Transmembrane helix</keyword>
<evidence type="ECO:0000259" key="9">
    <source>
        <dbReference type="PROSITE" id="PS50268"/>
    </source>
</evidence>
<dbReference type="Gene3D" id="2.60.40.10">
    <property type="entry name" value="Immunoglobulins"/>
    <property type="match status" value="5"/>
</dbReference>
<name>A0A7V4WTD7_CALAY</name>
<dbReference type="InterPro" id="IPR015919">
    <property type="entry name" value="Cadherin-like_sf"/>
</dbReference>
<dbReference type="EMBL" id="DRQG01000005">
    <property type="protein sequence ID" value="HGY54169.1"/>
    <property type="molecule type" value="Genomic_DNA"/>
</dbReference>
<comment type="caution">
    <text evidence="10">The sequence shown here is derived from an EMBL/GenBank/DDBJ whole genome shotgun (WGS) entry which is preliminary data.</text>
</comment>
<dbReference type="SUPFAM" id="SSF49313">
    <property type="entry name" value="Cadherin-like"/>
    <property type="match status" value="5"/>
</dbReference>
<dbReference type="PROSITE" id="PS50268">
    <property type="entry name" value="CADHERIN_2"/>
    <property type="match status" value="2"/>
</dbReference>
<gene>
    <name evidence="10" type="ORF">ENK44_00575</name>
</gene>
<evidence type="ECO:0000256" key="1">
    <source>
        <dbReference type="ARBA" id="ARBA00004370"/>
    </source>
</evidence>
<keyword evidence="7" id="KW-0472">Membrane</keyword>
<keyword evidence="4" id="KW-0106">Calcium</keyword>
<dbReference type="GO" id="GO:0005509">
    <property type="term" value="F:calcium ion binding"/>
    <property type="evidence" value="ECO:0007669"/>
    <property type="project" value="InterPro"/>
</dbReference>
<dbReference type="InterPro" id="IPR050971">
    <property type="entry name" value="Cadherin-domain_protein"/>
</dbReference>
<feature type="non-terminal residue" evidence="10">
    <location>
        <position position="1"/>
    </location>
</feature>
<dbReference type="InterPro" id="IPR006644">
    <property type="entry name" value="Cadg"/>
</dbReference>
<dbReference type="Pfam" id="PF05345">
    <property type="entry name" value="He_PIG"/>
    <property type="match status" value="5"/>
</dbReference>
<reference evidence="10" key="1">
    <citation type="journal article" date="2020" name="mSystems">
        <title>Genome- and Community-Level Interaction Insights into Carbon Utilization and Element Cycling Functions of Hydrothermarchaeota in Hydrothermal Sediment.</title>
        <authorList>
            <person name="Zhou Z."/>
            <person name="Liu Y."/>
            <person name="Xu W."/>
            <person name="Pan J."/>
            <person name="Luo Z.H."/>
            <person name="Li M."/>
        </authorList>
    </citation>
    <scope>NUCLEOTIDE SEQUENCE [LARGE SCALE GENOMIC DNA]</scope>
    <source>
        <strain evidence="10">HyVt-577</strain>
    </source>
</reference>
<dbReference type="PANTHER" id="PTHR24025">
    <property type="entry name" value="DESMOGLEIN FAMILY MEMBER"/>
    <property type="match status" value="1"/>
</dbReference>
<dbReference type="GO" id="GO:0016020">
    <property type="term" value="C:membrane"/>
    <property type="evidence" value="ECO:0007669"/>
    <property type="project" value="UniProtKB-SubCell"/>
</dbReference>
<protein>
    <submittedName>
        <fullName evidence="10">Tandem-95 repeat protein</fullName>
    </submittedName>
</protein>
<sequence length="488" mass="52369">DEKNVTITVEHVNRTPELPEQPAQIVNENQPLEIKIVPATDPDKEDEGKISYTVENLPQGAVFDAQALTIKWTPTYEQSGEYTITLKAADQEFTVQQPIKITVNHVNRPPQIAEIADQTIDENKDWQLQLDVKDPDKEDEGKVTVTVTGLPEGAVFDPANNTIRWKPTYEQSGVYSGIKVSAADPGGLSDEKPFSITVNHVTRPPQLQPVAPVTTQENAAVNITLQASDPDKEDEGKLTYSADHLPQGAVLDASSGAFSWTPTFLQAGEYTITFKVTDSGNLSAEQRTTIKVEDVNHPPQIKEIPAQSVKENETLRFTVEGSDEDSDNTLEYSASDLPEGASFSSADGGFSWTPGYDQAGTYTVHFKVSDGKAEAAASVTITVEDVNRPPTINGPGSETVIAGESVSLSYSGDDPDGDDLTFSAVGLPSGASLSSSGDFNWTPGEDQTGSHTFTVKVSDGKEEASTSTTITVKEKPKPEPAPADTTGQ</sequence>
<dbReference type="AlphaFoldDB" id="A0A7V4WTD7"/>
<dbReference type="GO" id="GO:0007156">
    <property type="term" value="P:homophilic cell adhesion via plasma membrane adhesion molecules"/>
    <property type="evidence" value="ECO:0007669"/>
    <property type="project" value="InterPro"/>
</dbReference>
<dbReference type="NCBIfam" id="NF012211">
    <property type="entry name" value="tand_rpt_95"/>
    <property type="match status" value="2"/>
</dbReference>
<dbReference type="GO" id="GO:0005911">
    <property type="term" value="C:cell-cell junction"/>
    <property type="evidence" value="ECO:0007669"/>
    <property type="project" value="TreeGrafter"/>
</dbReference>
<comment type="subcellular location">
    <subcellularLocation>
        <location evidence="1">Membrane</location>
    </subcellularLocation>
</comment>
<dbReference type="InterPro" id="IPR013783">
    <property type="entry name" value="Ig-like_fold"/>
</dbReference>
<dbReference type="PANTHER" id="PTHR24025:SF31">
    <property type="entry name" value="NEURAL-CADHERIN"/>
    <property type="match status" value="1"/>
</dbReference>
<feature type="compositionally biased region" description="Polar residues" evidence="8">
    <location>
        <begin position="445"/>
        <end position="455"/>
    </location>
</feature>
<evidence type="ECO:0000256" key="7">
    <source>
        <dbReference type="ARBA" id="ARBA00023136"/>
    </source>
</evidence>
<dbReference type="SMART" id="SM00089">
    <property type="entry name" value="PKD"/>
    <property type="match status" value="4"/>
</dbReference>